<organism evidence="11 12">
    <name type="scientific">Chromobacterium subtsugae</name>
    <dbReference type="NCBI Taxonomy" id="251747"/>
    <lineage>
        <taxon>Bacteria</taxon>
        <taxon>Pseudomonadati</taxon>
        <taxon>Pseudomonadota</taxon>
        <taxon>Betaproteobacteria</taxon>
        <taxon>Neisseriales</taxon>
        <taxon>Chromobacteriaceae</taxon>
        <taxon>Chromobacterium</taxon>
    </lineage>
</organism>
<dbReference type="InterPro" id="IPR024170">
    <property type="entry name" value="Aminoglycoside_N6-AcTrfrase"/>
</dbReference>
<name>A0ABS7F7G8_9NEIS</name>
<dbReference type="SUPFAM" id="SSF55729">
    <property type="entry name" value="Acyl-CoA N-acyltransferases (Nat)"/>
    <property type="match status" value="1"/>
</dbReference>
<dbReference type="NCBIfam" id="NF043067">
    <property type="entry name" value="AAC_6p_group_E"/>
    <property type="match status" value="1"/>
</dbReference>
<dbReference type="Pfam" id="PF00583">
    <property type="entry name" value="Acetyltransf_1"/>
    <property type="match status" value="1"/>
</dbReference>
<proteinExistence type="predicted"/>
<dbReference type="Gene3D" id="3.40.630.30">
    <property type="match status" value="1"/>
</dbReference>
<evidence type="ECO:0000256" key="5">
    <source>
        <dbReference type="ARBA" id="ARBA00023251"/>
    </source>
</evidence>
<reference evidence="11 12" key="1">
    <citation type="submission" date="2021-05" db="EMBL/GenBank/DDBJ databases">
        <title>Draft Whole Genome Sequencing Of Biosensor Chromobacterium violaceum Strain CV026 Reveals A Regulatory RNA In Chromobacterium violaceum Phenotype Regulatory Network.</title>
        <authorList>
            <person name="Hong K.W."/>
            <person name="Chan K.G."/>
            <person name="Chang C.-Y."/>
        </authorList>
    </citation>
    <scope>NUCLEOTIDE SEQUENCE [LARGE SCALE GENOMIC DNA]</scope>
    <source>
        <strain evidence="11 12">ATCC 31532</strain>
    </source>
</reference>
<keyword evidence="5 9" id="KW-0046">Antibiotic resistance</keyword>
<evidence type="ECO:0000256" key="1">
    <source>
        <dbReference type="ARBA" id="ARBA00011738"/>
    </source>
</evidence>
<evidence type="ECO:0000313" key="12">
    <source>
        <dbReference type="Proteomes" id="UP000711178"/>
    </source>
</evidence>
<dbReference type="EC" id="2.3.1.82" evidence="2 9"/>
<sequence>MTPALPDRRVVQADARRLADWLRLRAALWPDCPADDHRADISRQLTQTGRYAAFLALDAGNAVALLEIALRNDYVNGARSGSPVAFIEGLYVAPRHRRAGLTTMMLAAAKAWALTRGCSEMASDTSLDNLAAQAAHRALGFEESERVVFYRMAL</sequence>
<evidence type="ECO:0000259" key="10">
    <source>
        <dbReference type="PROSITE" id="PS51186"/>
    </source>
</evidence>
<dbReference type="EMBL" id="JAHDTB010000001">
    <property type="protein sequence ID" value="MBW8286043.1"/>
    <property type="molecule type" value="Genomic_DNA"/>
</dbReference>
<dbReference type="PANTHER" id="PTHR43877">
    <property type="entry name" value="AMINOALKYLPHOSPHONATE N-ACETYLTRANSFERASE-RELATED-RELATED"/>
    <property type="match status" value="1"/>
</dbReference>
<gene>
    <name evidence="11" type="ORF">KIF53_00150</name>
</gene>
<comment type="catalytic activity">
    <reaction evidence="8 9">
        <text>kanamycin B + acetyl-CoA = N(6')-acetylkanamycin B + CoA + H(+)</text>
        <dbReference type="Rhea" id="RHEA:16449"/>
        <dbReference type="ChEBI" id="CHEBI:15378"/>
        <dbReference type="ChEBI" id="CHEBI:57287"/>
        <dbReference type="ChEBI" id="CHEBI:57288"/>
        <dbReference type="ChEBI" id="CHEBI:58390"/>
        <dbReference type="ChEBI" id="CHEBI:58549"/>
        <dbReference type="EC" id="2.3.1.82"/>
    </reaction>
</comment>
<evidence type="ECO:0000256" key="2">
    <source>
        <dbReference type="ARBA" id="ARBA00012888"/>
    </source>
</evidence>
<dbReference type="InterPro" id="IPR016181">
    <property type="entry name" value="Acyl_CoA_acyltransferase"/>
</dbReference>
<comment type="subunit">
    <text evidence="1 9">Homodimer.</text>
</comment>
<evidence type="ECO:0000256" key="3">
    <source>
        <dbReference type="ARBA" id="ARBA00017677"/>
    </source>
</evidence>
<evidence type="ECO:0000256" key="4">
    <source>
        <dbReference type="ARBA" id="ARBA00022679"/>
    </source>
</evidence>
<feature type="domain" description="N-acetyltransferase" evidence="10">
    <location>
        <begin position="8"/>
        <end position="154"/>
    </location>
</feature>
<evidence type="ECO:0000256" key="9">
    <source>
        <dbReference type="PIRNR" id="PIRNR000452"/>
    </source>
</evidence>
<evidence type="ECO:0000313" key="11">
    <source>
        <dbReference type="EMBL" id="MBW8286043.1"/>
    </source>
</evidence>
<evidence type="ECO:0000256" key="8">
    <source>
        <dbReference type="ARBA" id="ARBA00048923"/>
    </source>
</evidence>
<keyword evidence="12" id="KW-1185">Reference proteome</keyword>
<accession>A0ABS7F7G8</accession>
<keyword evidence="6 9" id="KW-0012">Acyltransferase</keyword>
<protein>
    <recommendedName>
        <fullName evidence="3 9">Aminoglycoside N(6')-acetyltransferase type 1</fullName>
        <ecNumber evidence="2 9">2.3.1.82</ecNumber>
    </recommendedName>
    <alternativeName>
        <fullName evidence="7 9">Aminoglycoside resistance protein</fullName>
    </alternativeName>
</protein>
<dbReference type="GeneID" id="89683722"/>
<comment type="function">
    <text evidence="9">Catalyzes the transfer of an acetyl group from acetyl-CoA to the 6'-amino group of aminoglycoside molecules conferring resistance to antibiotics containing the purpurosamine ring.</text>
</comment>
<dbReference type="RefSeq" id="WP_052258033.1">
    <property type="nucleotide sequence ID" value="NZ_CP142381.1"/>
</dbReference>
<dbReference type="InterPro" id="IPR000182">
    <property type="entry name" value="GNAT_dom"/>
</dbReference>
<dbReference type="PROSITE" id="PS51186">
    <property type="entry name" value="GNAT"/>
    <property type="match status" value="1"/>
</dbReference>
<comment type="caution">
    <text evidence="11">The sequence shown here is derived from an EMBL/GenBank/DDBJ whole genome shotgun (WGS) entry which is preliminary data.</text>
</comment>
<evidence type="ECO:0000256" key="6">
    <source>
        <dbReference type="ARBA" id="ARBA00023315"/>
    </source>
</evidence>
<dbReference type="Proteomes" id="UP000711178">
    <property type="component" value="Unassembled WGS sequence"/>
</dbReference>
<dbReference type="PIRSF" id="PIRSF000452">
    <property type="entry name" value="6-N-acetyltransf"/>
    <property type="match status" value="1"/>
</dbReference>
<evidence type="ECO:0000256" key="7">
    <source>
        <dbReference type="ARBA" id="ARBA00029660"/>
    </source>
</evidence>
<dbReference type="InterPro" id="IPR050832">
    <property type="entry name" value="Bact_Acetyltransf"/>
</dbReference>
<dbReference type="GO" id="GO:0016746">
    <property type="term" value="F:acyltransferase activity"/>
    <property type="evidence" value="ECO:0007669"/>
    <property type="project" value="UniProtKB-KW"/>
</dbReference>
<keyword evidence="4 9" id="KW-0808">Transferase</keyword>
<dbReference type="CDD" id="cd04301">
    <property type="entry name" value="NAT_SF"/>
    <property type="match status" value="1"/>
</dbReference>